<comment type="subcellular location">
    <subcellularLocation>
        <location evidence="1">Cell membrane</location>
        <topology evidence="1">Multi-pass membrane protein</topology>
    </subcellularLocation>
</comment>
<feature type="transmembrane region" description="Helical" evidence="6">
    <location>
        <begin position="117"/>
        <end position="137"/>
    </location>
</feature>
<dbReference type="InterPro" id="IPR015867">
    <property type="entry name" value="N-reg_PII/ATP_PRibTrfase_C"/>
</dbReference>
<organism evidence="8 9">
    <name type="scientific">Clostridium disporicum</name>
    <dbReference type="NCBI Taxonomy" id="84024"/>
    <lineage>
        <taxon>Bacteria</taxon>
        <taxon>Bacillati</taxon>
        <taxon>Bacillota</taxon>
        <taxon>Clostridia</taxon>
        <taxon>Eubacteriales</taxon>
        <taxon>Clostridiaceae</taxon>
        <taxon>Clostridium</taxon>
    </lineage>
</organism>
<evidence type="ECO:0000256" key="5">
    <source>
        <dbReference type="ARBA" id="ARBA00023136"/>
    </source>
</evidence>
<dbReference type="GO" id="GO:0005886">
    <property type="term" value="C:plasma membrane"/>
    <property type="evidence" value="ECO:0007669"/>
    <property type="project" value="UniProtKB-SubCell"/>
</dbReference>
<keyword evidence="2" id="KW-1003">Cell membrane</keyword>
<dbReference type="OrthoDB" id="9779786at2"/>
<feature type="domain" description="DUF2179" evidence="7">
    <location>
        <begin position="230"/>
        <end position="284"/>
    </location>
</feature>
<evidence type="ECO:0000256" key="3">
    <source>
        <dbReference type="ARBA" id="ARBA00022692"/>
    </source>
</evidence>
<protein>
    <submittedName>
        <fullName evidence="8">Transporter</fullName>
    </submittedName>
</protein>
<accession>A0A174GQH9</accession>
<dbReference type="Pfam" id="PF10035">
    <property type="entry name" value="DUF2179"/>
    <property type="match status" value="1"/>
</dbReference>
<evidence type="ECO:0000259" key="7">
    <source>
        <dbReference type="Pfam" id="PF10035"/>
    </source>
</evidence>
<keyword evidence="4 6" id="KW-1133">Transmembrane helix</keyword>
<evidence type="ECO:0000256" key="6">
    <source>
        <dbReference type="SAM" id="Phobius"/>
    </source>
</evidence>
<dbReference type="PANTHER" id="PTHR33545:SF9">
    <property type="entry name" value="UPF0750 MEMBRANE PROTEIN YITE"/>
    <property type="match status" value="1"/>
</dbReference>
<evidence type="ECO:0000256" key="1">
    <source>
        <dbReference type="ARBA" id="ARBA00004651"/>
    </source>
</evidence>
<dbReference type="InterPro" id="IPR051461">
    <property type="entry name" value="UPF0750_membrane"/>
</dbReference>
<name>A0A174GQH9_9CLOT</name>
<dbReference type="Gene3D" id="3.30.70.120">
    <property type="match status" value="1"/>
</dbReference>
<dbReference type="PIRSF" id="PIRSF006483">
    <property type="entry name" value="Membrane_protein_YitT"/>
    <property type="match status" value="1"/>
</dbReference>
<dbReference type="RefSeq" id="WP_055266018.1">
    <property type="nucleotide sequence ID" value="NZ_CABIXQ010000012.1"/>
</dbReference>
<dbReference type="InterPro" id="IPR019264">
    <property type="entry name" value="DUF2179"/>
</dbReference>
<evidence type="ECO:0000256" key="2">
    <source>
        <dbReference type="ARBA" id="ARBA00022475"/>
    </source>
</evidence>
<gene>
    <name evidence="8" type="ORF">ERS852471_01922</name>
</gene>
<dbReference type="InterPro" id="IPR003740">
    <property type="entry name" value="YitT"/>
</dbReference>
<feature type="transmembrane region" description="Helical" evidence="6">
    <location>
        <begin position="56"/>
        <end position="81"/>
    </location>
</feature>
<feature type="transmembrane region" description="Helical" evidence="6">
    <location>
        <begin position="18"/>
        <end position="36"/>
    </location>
</feature>
<reference evidence="8 9" key="1">
    <citation type="submission" date="2015-09" db="EMBL/GenBank/DDBJ databases">
        <authorList>
            <consortium name="Pathogen Informatics"/>
        </authorList>
    </citation>
    <scope>NUCLEOTIDE SEQUENCE [LARGE SCALE GENOMIC DNA]</scope>
    <source>
        <strain evidence="8 9">2789STDY5834856</strain>
    </source>
</reference>
<proteinExistence type="predicted"/>
<evidence type="ECO:0000313" key="8">
    <source>
        <dbReference type="EMBL" id="CUO63180.1"/>
    </source>
</evidence>
<evidence type="ECO:0000313" key="9">
    <source>
        <dbReference type="Proteomes" id="UP000095594"/>
    </source>
</evidence>
<dbReference type="EMBL" id="CYZX01000012">
    <property type="protein sequence ID" value="CUO63180.1"/>
    <property type="molecule type" value="Genomic_DNA"/>
</dbReference>
<feature type="transmembrane region" description="Helical" evidence="6">
    <location>
        <begin position="93"/>
        <end position="111"/>
    </location>
</feature>
<feature type="transmembrane region" description="Helical" evidence="6">
    <location>
        <begin position="157"/>
        <end position="178"/>
    </location>
</feature>
<dbReference type="AlphaFoldDB" id="A0A174GQH9"/>
<sequence>MKKVDLKAIDWKAIVKEYFIITLGLILVAVGIEYFYAPNNLAAGGISGLGIVVNHFIPFLTPSVFCFFVNIALFILAFFLIGGDFGIKTLYGTYGLIFIMWVIEKFLNPVALTNDLMLASIFGPAIIAFGMAIAFNANASTGGTDIIAKLLNKYTTFNIGISLAIIDILVTVAAAIVFGVDTGFYAFLCVILNGFLIDKFIAIFNKTKQVTVISDKNDEISKFIIETLDRKCTYFKGSSANSGESKEIIYAIVKQKELNKLKDFIDKIDEKAFITIGQVDEVRGSGFPKLEGI</sequence>
<feature type="transmembrane region" description="Helical" evidence="6">
    <location>
        <begin position="184"/>
        <end position="204"/>
    </location>
</feature>
<dbReference type="PANTHER" id="PTHR33545">
    <property type="entry name" value="UPF0750 MEMBRANE PROTEIN YITT-RELATED"/>
    <property type="match status" value="1"/>
</dbReference>
<dbReference type="Pfam" id="PF02588">
    <property type="entry name" value="YitT_membrane"/>
    <property type="match status" value="1"/>
</dbReference>
<evidence type="ECO:0000256" key="4">
    <source>
        <dbReference type="ARBA" id="ARBA00022989"/>
    </source>
</evidence>
<dbReference type="CDD" id="cd16380">
    <property type="entry name" value="YitT_C"/>
    <property type="match status" value="1"/>
</dbReference>
<keyword evidence="3 6" id="KW-0812">Transmembrane</keyword>
<keyword evidence="5 6" id="KW-0472">Membrane</keyword>
<dbReference type="Proteomes" id="UP000095594">
    <property type="component" value="Unassembled WGS sequence"/>
</dbReference>